<dbReference type="InterPro" id="IPR045338">
    <property type="entry name" value="DUF6535"/>
</dbReference>
<accession>A0A067TTB9</accession>
<evidence type="ECO:0000259" key="3">
    <source>
        <dbReference type="Pfam" id="PF20153"/>
    </source>
</evidence>
<keyword evidence="2" id="KW-0472">Membrane</keyword>
<keyword evidence="2" id="KW-0812">Transmembrane</keyword>
<dbReference type="Proteomes" id="UP000027222">
    <property type="component" value="Unassembled WGS sequence"/>
</dbReference>
<reference evidence="5" key="1">
    <citation type="journal article" date="2014" name="Proc. Natl. Acad. Sci. U.S.A.">
        <title>Extensive sampling of basidiomycete genomes demonstrates inadequacy of the white-rot/brown-rot paradigm for wood decay fungi.</title>
        <authorList>
            <person name="Riley R."/>
            <person name="Salamov A.A."/>
            <person name="Brown D.W."/>
            <person name="Nagy L.G."/>
            <person name="Floudas D."/>
            <person name="Held B.W."/>
            <person name="Levasseur A."/>
            <person name="Lombard V."/>
            <person name="Morin E."/>
            <person name="Otillar R."/>
            <person name="Lindquist E.A."/>
            <person name="Sun H."/>
            <person name="LaButti K.M."/>
            <person name="Schmutz J."/>
            <person name="Jabbour D."/>
            <person name="Luo H."/>
            <person name="Baker S.E."/>
            <person name="Pisabarro A.G."/>
            <person name="Walton J.D."/>
            <person name="Blanchette R.A."/>
            <person name="Henrissat B."/>
            <person name="Martin F."/>
            <person name="Cullen D."/>
            <person name="Hibbett D.S."/>
            <person name="Grigoriev I.V."/>
        </authorList>
    </citation>
    <scope>NUCLEOTIDE SEQUENCE [LARGE SCALE GENOMIC DNA]</scope>
    <source>
        <strain evidence="5">CBS 339.88</strain>
    </source>
</reference>
<dbReference type="EMBL" id="KL142369">
    <property type="protein sequence ID" value="KDR83164.1"/>
    <property type="molecule type" value="Genomic_DNA"/>
</dbReference>
<protein>
    <recommendedName>
        <fullName evidence="3">DUF6535 domain-containing protein</fullName>
    </recommendedName>
</protein>
<evidence type="ECO:0000256" key="1">
    <source>
        <dbReference type="SAM" id="MobiDB-lite"/>
    </source>
</evidence>
<keyword evidence="5" id="KW-1185">Reference proteome</keyword>
<evidence type="ECO:0000313" key="4">
    <source>
        <dbReference type="EMBL" id="KDR83164.1"/>
    </source>
</evidence>
<keyword evidence="2" id="KW-1133">Transmembrane helix</keyword>
<dbReference type="STRING" id="685588.A0A067TTB9"/>
<organism evidence="4 5">
    <name type="scientific">Galerina marginata (strain CBS 339.88)</name>
    <dbReference type="NCBI Taxonomy" id="685588"/>
    <lineage>
        <taxon>Eukaryota</taxon>
        <taxon>Fungi</taxon>
        <taxon>Dikarya</taxon>
        <taxon>Basidiomycota</taxon>
        <taxon>Agaricomycotina</taxon>
        <taxon>Agaricomycetes</taxon>
        <taxon>Agaricomycetidae</taxon>
        <taxon>Agaricales</taxon>
        <taxon>Agaricineae</taxon>
        <taxon>Strophariaceae</taxon>
        <taxon>Galerina</taxon>
    </lineage>
</organism>
<feature type="transmembrane region" description="Helical" evidence="2">
    <location>
        <begin position="279"/>
        <end position="309"/>
    </location>
</feature>
<name>A0A067TTB9_GALM3</name>
<dbReference type="Pfam" id="PF20153">
    <property type="entry name" value="DUF6535"/>
    <property type="match status" value="1"/>
</dbReference>
<proteinExistence type="predicted"/>
<feature type="domain" description="DUF6535" evidence="3">
    <location>
        <begin position="94"/>
        <end position="271"/>
    </location>
</feature>
<evidence type="ECO:0000256" key="2">
    <source>
        <dbReference type="SAM" id="Phobius"/>
    </source>
</evidence>
<gene>
    <name evidence="4" type="ORF">GALMADRAFT_134656</name>
</gene>
<dbReference type="OrthoDB" id="3221808at2759"/>
<dbReference type="HOGENOM" id="CLU_018402_0_0_1"/>
<feature type="transmembrane region" description="Helical" evidence="2">
    <location>
        <begin position="247"/>
        <end position="267"/>
    </location>
</feature>
<feature type="compositionally biased region" description="Polar residues" evidence="1">
    <location>
        <begin position="1"/>
        <end position="12"/>
    </location>
</feature>
<evidence type="ECO:0000313" key="5">
    <source>
        <dbReference type="Proteomes" id="UP000027222"/>
    </source>
</evidence>
<feature type="region of interest" description="Disordered" evidence="1">
    <location>
        <begin position="1"/>
        <end position="57"/>
    </location>
</feature>
<dbReference type="AlphaFoldDB" id="A0A067TTB9"/>
<sequence>MPASRSTESGNGQEKPKEPSVISPESTLSAHQNHDAEKQQEFPLPMASPKSTHSFTRREDLEEILPSRKHELPKAGDPNAPFIYAPPKLARDPWSILLEPLLEQDKMQCEVWKDEVQNLLIFAGLFSAVVTAFIIESYKALTPDPNDAIIFLLSVIATRLDNNTNSIPLLPPSPGPRLPFFPTMASIRINIFWFISLVLSLATVLVGIVSLQWIREHQNYRNLSPKESYGLYNMRVDGLKRWHIPKVFTALPLLLQSALILFLGGIIDFLSTFGDISVVIPVSIVAALILLFLVATTILPTLQGIFLCFPNPNTRTSKILPAQCPYKSPQAQAFHAVLSSTIRLCVKHFTLPPGFSFGLRRIDIAISILAAWTKSTWTGFDLAWLRLRDQFVEHSYHPLTTHFASDEELPIFDLSQALMTNVHSGDIDLIQATLAARCHCFAELSTWVTNRDADAHPQAVLQANAYLRDLMSKIGIDCSASLSTFYDFTALDNSADTFDSWMGTLRLSKLLHQENMMLFFRGLHGLWKFDKTLKDHMLEVEMRLSTWVHMEEYKRYATATWPKCLSVYEDISSCIGDDGDYDHLFWQWVNNFSIFFQGAVRVQTPYAPGRTLHTYPETVNYINASANVSLHKAFSQTGELRPAIQEKFIETFQRITDDLNEQMSMPGFREPNLMFYLTALYLRAKRDRHEPHHICLDDLRSAMRAYKERTIDAGVINHDLEEIYQTQPGQWFREITGPAIFSPLWWDFLKDPPDVGSSRSRISRFSIQNTTSSLHLYP</sequence>
<feature type="transmembrane region" description="Helical" evidence="2">
    <location>
        <begin position="191"/>
        <end position="214"/>
    </location>
</feature>